<proteinExistence type="inferred from homology"/>
<evidence type="ECO:0000313" key="7">
    <source>
        <dbReference type="EMBL" id="AEH60759.1"/>
    </source>
</evidence>
<keyword evidence="4 6" id="KW-1133">Transmembrane helix</keyword>
<protein>
    <recommendedName>
        <fullName evidence="9">AI-2E family transporter</fullName>
    </recommendedName>
</protein>
<evidence type="ECO:0000256" key="3">
    <source>
        <dbReference type="ARBA" id="ARBA00022692"/>
    </source>
</evidence>
<feature type="transmembrane region" description="Helical" evidence="6">
    <location>
        <begin position="69"/>
        <end position="88"/>
    </location>
</feature>
<dbReference type="HOGENOM" id="CLU_041771_0_0_2"/>
<evidence type="ECO:0000256" key="5">
    <source>
        <dbReference type="ARBA" id="ARBA00023136"/>
    </source>
</evidence>
<keyword evidence="3 6" id="KW-0812">Transmembrane</keyword>
<keyword evidence="5 6" id="KW-0472">Membrane</keyword>
<feature type="transmembrane region" description="Helical" evidence="6">
    <location>
        <begin position="12"/>
        <end position="33"/>
    </location>
</feature>
<comment type="subcellular location">
    <subcellularLocation>
        <location evidence="1">Membrane</location>
        <topology evidence="1">Multi-pass membrane protein</topology>
    </subcellularLocation>
</comment>
<dbReference type="Pfam" id="PF01594">
    <property type="entry name" value="AI-2E_transport"/>
    <property type="match status" value="1"/>
</dbReference>
<feature type="transmembrane region" description="Helical" evidence="6">
    <location>
        <begin position="228"/>
        <end position="250"/>
    </location>
</feature>
<feature type="transmembrane region" description="Helical" evidence="6">
    <location>
        <begin position="302"/>
        <end position="326"/>
    </location>
</feature>
<evidence type="ECO:0000313" key="8">
    <source>
        <dbReference type="Proteomes" id="UP000006622"/>
    </source>
</evidence>
<name>F7XLA2_METZD</name>
<feature type="transmembrane region" description="Helical" evidence="6">
    <location>
        <begin position="262"/>
        <end position="282"/>
    </location>
</feature>
<evidence type="ECO:0008006" key="9">
    <source>
        <dbReference type="Google" id="ProtNLM"/>
    </source>
</evidence>
<dbReference type="GeneID" id="10822518"/>
<evidence type="ECO:0000256" key="1">
    <source>
        <dbReference type="ARBA" id="ARBA00004141"/>
    </source>
</evidence>
<dbReference type="EMBL" id="CP002101">
    <property type="protein sequence ID" value="AEH60759.1"/>
    <property type="molecule type" value="Genomic_DNA"/>
</dbReference>
<sequence length="344" mass="38889">MNMDSRQLDERKVRMILAVVSVVIIAAILIYALLPYINAFFGGFILFVLFKPLFTFLHFRLGIRKQISALVVLFTTIVLVIFPSYFLVKMVAAEFQYAIANISIVVDYVAVIDEMFPQLGVQETVNEQIGNIEGAITAFLMDIPQRLFHIGIILTIMYFLLYYLLVSEESVMKTIYRVVPFHDEHVAELFNEFKKIVNTTVIAAGVVAVVQGGLLIIAFLIFDIEGAYFWGFITGILSILPVVGPTLVWFPAGVFLIIQENYIAGLGIFIFGIILSNVDNLIRPFIGHKIGQIHPFITLLGIFIGVSLFGLIGLIIGPLLLMYFVLMVQMFYEEYMQQREECKQ</sequence>
<comment type="similarity">
    <text evidence="2">Belongs to the autoinducer-2 exporter (AI-2E) (TC 2.A.86) family.</text>
</comment>
<evidence type="ECO:0000256" key="6">
    <source>
        <dbReference type="SAM" id="Phobius"/>
    </source>
</evidence>
<feature type="transmembrane region" description="Helical" evidence="6">
    <location>
        <begin position="39"/>
        <end position="57"/>
    </location>
</feature>
<dbReference type="RefSeq" id="WP_013898198.1">
    <property type="nucleotide sequence ID" value="NC_015676.1"/>
</dbReference>
<dbReference type="PANTHER" id="PTHR21716">
    <property type="entry name" value="TRANSMEMBRANE PROTEIN"/>
    <property type="match status" value="1"/>
</dbReference>
<organism evidence="7 8">
    <name type="scientific">Methanosalsum zhilinae (strain DSM 4017 / NBRC 107636 / OCM 62 / WeN5)</name>
    <name type="common">Methanohalophilus zhilinae</name>
    <dbReference type="NCBI Taxonomy" id="679901"/>
    <lineage>
        <taxon>Archaea</taxon>
        <taxon>Methanobacteriati</taxon>
        <taxon>Methanobacteriota</taxon>
        <taxon>Stenosarchaea group</taxon>
        <taxon>Methanomicrobia</taxon>
        <taxon>Methanosarcinales</taxon>
        <taxon>Methanosarcinaceae</taxon>
        <taxon>Methanosalsum</taxon>
    </lineage>
</organism>
<evidence type="ECO:0000256" key="2">
    <source>
        <dbReference type="ARBA" id="ARBA00009773"/>
    </source>
</evidence>
<dbReference type="GO" id="GO:0016020">
    <property type="term" value="C:membrane"/>
    <property type="evidence" value="ECO:0007669"/>
    <property type="project" value="UniProtKB-SubCell"/>
</dbReference>
<feature type="transmembrane region" description="Helical" evidence="6">
    <location>
        <begin position="201"/>
        <end position="222"/>
    </location>
</feature>
<keyword evidence="8" id="KW-1185">Reference proteome</keyword>
<dbReference type="OrthoDB" id="137390at2157"/>
<dbReference type="InterPro" id="IPR002549">
    <property type="entry name" value="AI-2E-like"/>
</dbReference>
<feature type="transmembrane region" description="Helical" evidence="6">
    <location>
        <begin position="147"/>
        <end position="166"/>
    </location>
</feature>
<dbReference type="Proteomes" id="UP000006622">
    <property type="component" value="Chromosome"/>
</dbReference>
<dbReference type="KEGG" id="mzh:Mzhil_0897"/>
<accession>F7XLA2</accession>
<dbReference type="AlphaFoldDB" id="F7XLA2"/>
<reference evidence="7" key="1">
    <citation type="submission" date="2010-07" db="EMBL/GenBank/DDBJ databases">
        <title>The complete genome of Methanosalsum zhilinae DSM 4017.</title>
        <authorList>
            <consortium name="US DOE Joint Genome Institute (JGI-PGF)"/>
            <person name="Lucas S."/>
            <person name="Copeland A."/>
            <person name="Lapidus A."/>
            <person name="Glavina del Rio T."/>
            <person name="Dalin E."/>
            <person name="Tice H."/>
            <person name="Bruce D."/>
            <person name="Goodwin L."/>
            <person name="Pitluck S."/>
            <person name="Kyrpides N."/>
            <person name="Mavromatis K."/>
            <person name="Ovchinnikova G."/>
            <person name="Daligault H."/>
            <person name="Detter J.C."/>
            <person name="Han C."/>
            <person name="Tapia R."/>
            <person name="Larimer F."/>
            <person name="Land M."/>
            <person name="Hauser L."/>
            <person name="Markowitz V."/>
            <person name="Cheng J.-F."/>
            <person name="Hugenholtz P."/>
            <person name="Woyke T."/>
            <person name="Wu D."/>
            <person name="Spring S."/>
            <person name="Schueler E."/>
            <person name="Brambilla E."/>
            <person name="Klenk H.-P."/>
            <person name="Eisen J.A."/>
        </authorList>
    </citation>
    <scope>NUCLEOTIDE SEQUENCE</scope>
    <source>
        <strain evidence="7">DSM 4017</strain>
    </source>
</reference>
<evidence type="ECO:0000256" key="4">
    <source>
        <dbReference type="ARBA" id="ARBA00022989"/>
    </source>
</evidence>
<gene>
    <name evidence="7" type="ordered locus">Mzhil_0897</name>
</gene>
<dbReference type="STRING" id="679901.Mzhil_0897"/>
<dbReference type="PANTHER" id="PTHR21716:SF4">
    <property type="entry name" value="TRANSMEMBRANE PROTEIN 245"/>
    <property type="match status" value="1"/>
</dbReference>